<comment type="caution">
    <text evidence="1">The sequence shown here is derived from an EMBL/GenBank/DDBJ whole genome shotgun (WGS) entry which is preliminary data.</text>
</comment>
<dbReference type="EMBL" id="WLXI01000047">
    <property type="protein sequence ID" value="MTD01930.1"/>
    <property type="molecule type" value="Genomic_DNA"/>
</dbReference>
<dbReference type="AlphaFoldDB" id="A0A6L6G9X1"/>
<dbReference type="RefSeq" id="WP_037591943.1">
    <property type="nucleotide sequence ID" value="NZ_CP022435.1"/>
</dbReference>
<dbReference type="GO" id="GO:0016829">
    <property type="term" value="F:lyase activity"/>
    <property type="evidence" value="ECO:0007669"/>
    <property type="project" value="UniProtKB-KW"/>
</dbReference>
<keyword evidence="1" id="KW-0456">Lyase</keyword>
<proteinExistence type="predicted"/>
<reference evidence="1 2" key="1">
    <citation type="submission" date="2019-11" db="EMBL/GenBank/DDBJ databases">
        <title>Streptococcus uberis isolated from clinical mastitis cases on a southeastern Queensland dairy.</title>
        <authorList>
            <person name="Workentine M.L."/>
            <person name="Price R."/>
            <person name="Olchowy T."/>
        </authorList>
    </citation>
    <scope>NUCLEOTIDE SEQUENCE [LARGE SCALE GENOMIC DNA]</scope>
    <source>
        <strain evidence="1 2">OLC4459-A17</strain>
    </source>
</reference>
<organism evidence="1 2">
    <name type="scientific">Streptococcus uberis</name>
    <dbReference type="NCBI Taxonomy" id="1349"/>
    <lineage>
        <taxon>Bacteria</taxon>
        <taxon>Bacillati</taxon>
        <taxon>Bacillota</taxon>
        <taxon>Bacilli</taxon>
        <taxon>Lactobacillales</taxon>
        <taxon>Streptococcaceae</taxon>
        <taxon>Streptococcus</taxon>
    </lineage>
</organism>
<dbReference type="Proteomes" id="UP000483839">
    <property type="component" value="Unassembled WGS sequence"/>
</dbReference>
<gene>
    <name evidence="1" type="ORF">GKS16_06565</name>
</gene>
<dbReference type="GeneID" id="93826411"/>
<accession>A0A6L6G9X1</accession>
<sequence>MIDYINLAKTYGGFTTLDSQYLNVLLTGLTHDQKLKVITPPPSVINAYFAEMYQKQGPKAATDYYFQLTQALELYQDQPSFKEFKPFVRLNLAGESYGFSYEKGQEIARVFAEKETTTNETLLFQLAEIFPHYVIYQEENTIKMQELTFNDDNLKELNLPEVLLSRVFVGDNLTLIKGYNADEVSQLAKNYPGKSYYQFHQRECIIYQVN</sequence>
<protein>
    <submittedName>
        <fullName evidence="1">Cystathionine beta-lyase</fullName>
    </submittedName>
</protein>
<evidence type="ECO:0000313" key="1">
    <source>
        <dbReference type="EMBL" id="MTD01930.1"/>
    </source>
</evidence>
<evidence type="ECO:0000313" key="2">
    <source>
        <dbReference type="Proteomes" id="UP000483839"/>
    </source>
</evidence>
<name>A0A6L6G9X1_STRUB</name>